<name>A0A5C3KI37_COPMA</name>
<organism evidence="2 3">
    <name type="scientific">Coprinopsis marcescibilis</name>
    <name type="common">Agaric fungus</name>
    <name type="synonym">Psathyrella marcescibilis</name>
    <dbReference type="NCBI Taxonomy" id="230819"/>
    <lineage>
        <taxon>Eukaryota</taxon>
        <taxon>Fungi</taxon>
        <taxon>Dikarya</taxon>
        <taxon>Basidiomycota</taxon>
        <taxon>Agaricomycotina</taxon>
        <taxon>Agaricomycetes</taxon>
        <taxon>Agaricomycetidae</taxon>
        <taxon>Agaricales</taxon>
        <taxon>Agaricineae</taxon>
        <taxon>Psathyrellaceae</taxon>
        <taxon>Coprinopsis</taxon>
    </lineage>
</organism>
<protein>
    <submittedName>
        <fullName evidence="2">Uncharacterized protein</fullName>
    </submittedName>
</protein>
<sequence length="207" mass="22772">MDKEKQQIQKQSQPLVATNITENPSARARQMLGCLYTSLLLSSGVLALSMLHMGFLSLFMAPIAAFFTMIFSVTFIVFTHKDFNRRRQGLPKPGLDPGYDKHIWLLRIVRGPSIATALFLISIWFVSFGIEASVVSDMALTNAGPVDFNGGIARNAIPVMATSTMMASIEVGLMGLQILVLVTLSLMSMNERTAITRQVWLGTAYKP</sequence>
<feature type="transmembrane region" description="Helical" evidence="1">
    <location>
        <begin position="111"/>
        <end position="130"/>
    </location>
</feature>
<gene>
    <name evidence="2" type="ORF">FA15DRAFT_722822</name>
</gene>
<dbReference type="OrthoDB" id="2853572at2759"/>
<keyword evidence="1" id="KW-0812">Transmembrane</keyword>
<feature type="transmembrane region" description="Helical" evidence="1">
    <location>
        <begin position="165"/>
        <end position="187"/>
    </location>
</feature>
<keyword evidence="1" id="KW-1133">Transmembrane helix</keyword>
<evidence type="ECO:0000313" key="2">
    <source>
        <dbReference type="EMBL" id="TFK19826.1"/>
    </source>
</evidence>
<accession>A0A5C3KI37</accession>
<proteinExistence type="predicted"/>
<keyword evidence="1" id="KW-0472">Membrane</keyword>
<evidence type="ECO:0000256" key="1">
    <source>
        <dbReference type="SAM" id="Phobius"/>
    </source>
</evidence>
<dbReference type="Proteomes" id="UP000307440">
    <property type="component" value="Unassembled WGS sequence"/>
</dbReference>
<feature type="transmembrane region" description="Helical" evidence="1">
    <location>
        <begin position="59"/>
        <end position="78"/>
    </location>
</feature>
<feature type="transmembrane region" description="Helical" evidence="1">
    <location>
        <begin position="33"/>
        <end position="53"/>
    </location>
</feature>
<keyword evidence="3" id="KW-1185">Reference proteome</keyword>
<reference evidence="2 3" key="1">
    <citation type="journal article" date="2019" name="Nat. Ecol. Evol.">
        <title>Megaphylogeny resolves global patterns of mushroom evolution.</title>
        <authorList>
            <person name="Varga T."/>
            <person name="Krizsan K."/>
            <person name="Foldi C."/>
            <person name="Dima B."/>
            <person name="Sanchez-Garcia M."/>
            <person name="Sanchez-Ramirez S."/>
            <person name="Szollosi G.J."/>
            <person name="Szarkandi J.G."/>
            <person name="Papp V."/>
            <person name="Albert L."/>
            <person name="Andreopoulos W."/>
            <person name="Angelini C."/>
            <person name="Antonin V."/>
            <person name="Barry K.W."/>
            <person name="Bougher N.L."/>
            <person name="Buchanan P."/>
            <person name="Buyck B."/>
            <person name="Bense V."/>
            <person name="Catcheside P."/>
            <person name="Chovatia M."/>
            <person name="Cooper J."/>
            <person name="Damon W."/>
            <person name="Desjardin D."/>
            <person name="Finy P."/>
            <person name="Geml J."/>
            <person name="Haridas S."/>
            <person name="Hughes K."/>
            <person name="Justo A."/>
            <person name="Karasinski D."/>
            <person name="Kautmanova I."/>
            <person name="Kiss B."/>
            <person name="Kocsube S."/>
            <person name="Kotiranta H."/>
            <person name="LaButti K.M."/>
            <person name="Lechner B.E."/>
            <person name="Liimatainen K."/>
            <person name="Lipzen A."/>
            <person name="Lukacs Z."/>
            <person name="Mihaltcheva S."/>
            <person name="Morgado L.N."/>
            <person name="Niskanen T."/>
            <person name="Noordeloos M.E."/>
            <person name="Ohm R.A."/>
            <person name="Ortiz-Santana B."/>
            <person name="Ovrebo C."/>
            <person name="Racz N."/>
            <person name="Riley R."/>
            <person name="Savchenko A."/>
            <person name="Shiryaev A."/>
            <person name="Soop K."/>
            <person name="Spirin V."/>
            <person name="Szebenyi C."/>
            <person name="Tomsovsky M."/>
            <person name="Tulloss R.E."/>
            <person name="Uehling J."/>
            <person name="Grigoriev I.V."/>
            <person name="Vagvolgyi C."/>
            <person name="Papp T."/>
            <person name="Martin F.M."/>
            <person name="Miettinen O."/>
            <person name="Hibbett D.S."/>
            <person name="Nagy L.G."/>
        </authorList>
    </citation>
    <scope>NUCLEOTIDE SEQUENCE [LARGE SCALE GENOMIC DNA]</scope>
    <source>
        <strain evidence="2 3">CBS 121175</strain>
    </source>
</reference>
<dbReference type="EMBL" id="ML210323">
    <property type="protein sequence ID" value="TFK19826.1"/>
    <property type="molecule type" value="Genomic_DNA"/>
</dbReference>
<dbReference type="AlphaFoldDB" id="A0A5C3KI37"/>
<evidence type="ECO:0000313" key="3">
    <source>
        <dbReference type="Proteomes" id="UP000307440"/>
    </source>
</evidence>